<dbReference type="EMBL" id="CAID01000017">
    <property type="protein sequence ID" value="CAL57896.1"/>
    <property type="molecule type" value="Genomic_DNA"/>
</dbReference>
<feature type="signal peptide" evidence="2">
    <location>
        <begin position="1"/>
        <end position="18"/>
    </location>
</feature>
<dbReference type="AlphaFoldDB" id="Q00TC0"/>
<accession>Q00TC0</accession>
<feature type="compositionally biased region" description="Basic and acidic residues" evidence="1">
    <location>
        <begin position="164"/>
        <end position="179"/>
    </location>
</feature>
<evidence type="ECO:0000313" key="5">
    <source>
        <dbReference type="Proteomes" id="UP000009170"/>
    </source>
</evidence>
<accession>A0A1Y5I7A2</accession>
<dbReference type="OrthoDB" id="2016588at2759"/>
<proteinExistence type="predicted"/>
<reference evidence="4" key="3">
    <citation type="submission" date="2017-04" db="EMBL/GenBank/DDBJ databases">
        <title>Population genomics of picophytoplankton unveils novel chromosome hypervariability.</title>
        <authorList>
            <consortium name="DOE Joint Genome Institute"/>
            <person name="Blanc-Mathieu R."/>
            <person name="Krasovec M."/>
            <person name="Hebrard M."/>
            <person name="Yau S."/>
            <person name="Desgranges E."/>
            <person name="Martin J."/>
            <person name="Schackwitz W."/>
            <person name="Kuo A."/>
            <person name="Salin G."/>
            <person name="Donnadieu C."/>
            <person name="Desdevises Y."/>
            <person name="Sanchez-Ferandin S."/>
            <person name="Moreau H."/>
            <person name="Rivals E."/>
            <person name="Grigoriev I.V."/>
            <person name="Grimsley N."/>
            <person name="Eyre-Walker A."/>
            <person name="Piganeau G."/>
        </authorList>
    </citation>
    <scope>NUCLEOTIDE SEQUENCE [LARGE SCALE GENOMIC DNA]</scope>
    <source>
        <strain evidence="4">RCC 1115</strain>
    </source>
</reference>
<sequence>MKPVIVVVCAIAGAVALARNTKGSPSGAIKPKKTKVVLDPAPTSFVKNDVLPFVRVKSVGVDLDEKNRIDVWLFAARDEVNMFGDARGTKYEHDTPLSNGSGGVKNNKYEYILMRNPDRPWNKVRRFPKHWGKKPDAETRDYVKLPEDYGFGSSTLRKWIEENIARDEETKLKAEEEAGSRTASPMTSPMASPSPAD</sequence>
<dbReference type="KEGG" id="ota:OT_ostta17g01590"/>
<feature type="compositionally biased region" description="Low complexity" evidence="1">
    <location>
        <begin position="182"/>
        <end position="197"/>
    </location>
</feature>
<reference evidence="3" key="2">
    <citation type="journal article" date="2014" name="BMC Genomics">
        <title>An improved genome of the model marine alga Ostreococcus tauri unfolds by assessing Illumina de novo assemblies.</title>
        <authorList>
            <person name="Blanc-Mathieu R."/>
            <person name="Verhelst B."/>
            <person name="Derelle E."/>
            <person name="Rombauts S."/>
            <person name="Bouget F.Y."/>
            <person name="Carre I."/>
            <person name="Chateau A."/>
            <person name="Eyre-Walker A."/>
            <person name="Grimsley N."/>
            <person name="Moreau H."/>
            <person name="Piegu B."/>
            <person name="Rivals E."/>
            <person name="Schackwitz W."/>
            <person name="Van de Peer Y."/>
            <person name="Piganeau G."/>
        </authorList>
    </citation>
    <scope>NUCLEOTIDE SEQUENCE</scope>
    <source>
        <strain evidence="3">RCC4221</strain>
    </source>
</reference>
<accession>A0A454XZM1</accession>
<dbReference type="Proteomes" id="UP000009170">
    <property type="component" value="Unassembled WGS sequence"/>
</dbReference>
<name>Q00TC0_OSTTA</name>
<evidence type="ECO:0000313" key="3">
    <source>
        <dbReference type="EMBL" id="CAL57896.1"/>
    </source>
</evidence>
<keyword evidence="2" id="KW-0732">Signal</keyword>
<keyword evidence="5" id="KW-1185">Reference proteome</keyword>
<gene>
    <name evidence="4" type="ORF">BE221DRAFT_193113</name>
    <name evidence="3" type="ORF">OT_ostta17g01590</name>
</gene>
<protein>
    <submittedName>
        <fullName evidence="3">Unnamed product</fullName>
    </submittedName>
</protein>
<dbReference type="OMA" id="RFPKHWG"/>
<feature type="chain" id="PRO_5019565296" evidence="2">
    <location>
        <begin position="19"/>
        <end position="197"/>
    </location>
</feature>
<dbReference type="Proteomes" id="UP000195557">
    <property type="component" value="Unassembled WGS sequence"/>
</dbReference>
<dbReference type="STRING" id="70448.Q00TC0"/>
<dbReference type="EMBL" id="KZ155790">
    <property type="protein sequence ID" value="OUS45428.1"/>
    <property type="molecule type" value="Genomic_DNA"/>
</dbReference>
<dbReference type="RefSeq" id="XP_003083929.1">
    <property type="nucleotide sequence ID" value="XM_003083881.1"/>
</dbReference>
<dbReference type="InParanoid" id="Q00TC0"/>
<evidence type="ECO:0000256" key="2">
    <source>
        <dbReference type="SAM" id="SignalP"/>
    </source>
</evidence>
<reference evidence="3 5" key="1">
    <citation type="journal article" date="2006" name="Proc. Natl. Acad. Sci. U.S.A.">
        <title>Genome analysis of the smallest free-living eukaryote Ostreococcus tauri unveils many unique features.</title>
        <authorList>
            <person name="Derelle E."/>
            <person name="Ferraz C."/>
            <person name="Rombauts S."/>
            <person name="Rouze P."/>
            <person name="Worden A.Z."/>
            <person name="Robbens S."/>
            <person name="Partensky F."/>
            <person name="Degroeve S."/>
            <person name="Echeynie S."/>
            <person name="Cooke R."/>
            <person name="Saeys Y."/>
            <person name="Wuyts J."/>
            <person name="Jabbari K."/>
            <person name="Bowler C."/>
            <person name="Panaud O."/>
            <person name="Piegu B."/>
            <person name="Ball S.G."/>
            <person name="Ral J.-P."/>
            <person name="Bouget F.-Y."/>
            <person name="Piganeau G."/>
            <person name="De Baets B."/>
            <person name="Picard A."/>
            <person name="Delseny M."/>
            <person name="Demaille J."/>
            <person name="Van de Peer Y."/>
            <person name="Moreau H."/>
        </authorList>
    </citation>
    <scope>NUCLEOTIDE SEQUENCE [LARGE SCALE GENOMIC DNA]</scope>
    <source>
        <strain evidence="3 5">OTTH0595</strain>
    </source>
</reference>
<evidence type="ECO:0000256" key="1">
    <source>
        <dbReference type="SAM" id="MobiDB-lite"/>
    </source>
</evidence>
<organism evidence="3 5">
    <name type="scientific">Ostreococcus tauri</name>
    <name type="common">Marine green alga</name>
    <dbReference type="NCBI Taxonomy" id="70448"/>
    <lineage>
        <taxon>Eukaryota</taxon>
        <taxon>Viridiplantae</taxon>
        <taxon>Chlorophyta</taxon>
        <taxon>Mamiellophyceae</taxon>
        <taxon>Mamiellales</taxon>
        <taxon>Bathycoccaceae</taxon>
        <taxon>Ostreococcus</taxon>
    </lineage>
</organism>
<feature type="region of interest" description="Disordered" evidence="1">
    <location>
        <begin position="164"/>
        <end position="197"/>
    </location>
</feature>
<evidence type="ECO:0000313" key="4">
    <source>
        <dbReference type="EMBL" id="OUS45428.1"/>
    </source>
</evidence>
<dbReference type="GeneID" id="9838062"/>